<dbReference type="PANTHER" id="PTHR34582">
    <property type="entry name" value="UPF0702 TRANSMEMBRANE PROTEIN YCAP"/>
    <property type="match status" value="1"/>
</dbReference>
<dbReference type="OrthoDB" id="1076133at2"/>
<dbReference type="InterPro" id="IPR023090">
    <property type="entry name" value="UPF0702_alpha/beta_dom_sf"/>
</dbReference>
<dbReference type="STRING" id="582851.GCA_900162665_00157"/>
<evidence type="ECO:0000256" key="7">
    <source>
        <dbReference type="SAM" id="Phobius"/>
    </source>
</evidence>
<evidence type="ECO:0000256" key="2">
    <source>
        <dbReference type="ARBA" id="ARBA00006448"/>
    </source>
</evidence>
<feature type="transmembrane region" description="Helical" evidence="7">
    <location>
        <begin position="59"/>
        <end position="79"/>
    </location>
</feature>
<evidence type="ECO:0000256" key="6">
    <source>
        <dbReference type="ARBA" id="ARBA00023136"/>
    </source>
</evidence>
<dbReference type="Pfam" id="PF20730">
    <property type="entry name" value="YetF_N"/>
    <property type="match status" value="1"/>
</dbReference>
<reference evidence="10 11" key="1">
    <citation type="submission" date="2019-07" db="EMBL/GenBank/DDBJ databases">
        <title>Whole genome shotgun sequence of Oceanobacillus sojae NBRC 105379.</title>
        <authorList>
            <person name="Hosoyama A."/>
            <person name="Uohara A."/>
            <person name="Ohji S."/>
            <person name="Ichikawa N."/>
        </authorList>
    </citation>
    <scope>NUCLEOTIDE SEQUENCE [LARGE SCALE GENOMIC DNA]</scope>
    <source>
        <strain evidence="10 11">NBRC 105379</strain>
    </source>
</reference>
<organism evidence="10 11">
    <name type="scientific">Oceanobacillus sojae</name>
    <dbReference type="NCBI Taxonomy" id="582851"/>
    <lineage>
        <taxon>Bacteria</taxon>
        <taxon>Bacillati</taxon>
        <taxon>Bacillota</taxon>
        <taxon>Bacilli</taxon>
        <taxon>Bacillales</taxon>
        <taxon>Bacillaceae</taxon>
        <taxon>Oceanobacillus</taxon>
    </lineage>
</organism>
<comment type="subcellular location">
    <subcellularLocation>
        <location evidence="1">Cell membrane</location>
        <topology evidence="1">Multi-pass membrane protein</topology>
    </subcellularLocation>
</comment>
<feature type="domain" description="YetF-like N-terminal transmembrane" evidence="9">
    <location>
        <begin position="4"/>
        <end position="79"/>
    </location>
</feature>
<dbReference type="InterPro" id="IPR007353">
    <property type="entry name" value="DUF421"/>
</dbReference>
<evidence type="ECO:0000256" key="4">
    <source>
        <dbReference type="ARBA" id="ARBA00022692"/>
    </source>
</evidence>
<evidence type="ECO:0000313" key="11">
    <source>
        <dbReference type="Proteomes" id="UP000321558"/>
    </source>
</evidence>
<dbReference type="AlphaFoldDB" id="A0A511ZKV5"/>
<evidence type="ECO:0000256" key="3">
    <source>
        <dbReference type="ARBA" id="ARBA00022475"/>
    </source>
</evidence>
<feature type="transmembrane region" description="Helical" evidence="7">
    <location>
        <begin position="6"/>
        <end position="26"/>
    </location>
</feature>
<keyword evidence="4 7" id="KW-0812">Transmembrane</keyword>
<dbReference type="Gene3D" id="3.30.240.20">
    <property type="entry name" value="bsu07140 like domains"/>
    <property type="match status" value="2"/>
</dbReference>
<evidence type="ECO:0000313" key="10">
    <source>
        <dbReference type="EMBL" id="GEN88055.1"/>
    </source>
</evidence>
<protein>
    <submittedName>
        <fullName evidence="10">UPF0702 transmembrane protein YetF</fullName>
    </submittedName>
</protein>
<accession>A0A511ZKV5</accession>
<evidence type="ECO:0000256" key="1">
    <source>
        <dbReference type="ARBA" id="ARBA00004651"/>
    </source>
</evidence>
<dbReference type="PANTHER" id="PTHR34582:SF5">
    <property type="entry name" value="UPF0702 TRANSMEMBRANE PROTEIN YETF"/>
    <property type="match status" value="1"/>
</dbReference>
<dbReference type="Proteomes" id="UP000321558">
    <property type="component" value="Unassembled WGS sequence"/>
</dbReference>
<sequence length="237" mass="27184">MSSYMSMFVEVIFGFFALFLITKILGKTQISQITPFDFISALLLGELVGNALFDPNAGIGEIAFVVALYGILMYIVEIISQKYKRTRHLLEGSPTIVIYRGKLVRDMMKKTKLDINQLQHLLREKDVFSISEVEFAVLEANGTVSVLKKTDYQTPTRKDLKLSPQDVALPITLINDGEIIKDNMEEKNLPVSWLEESIREQGYKDISEIFYAEYTKGNPLYIVPFFNREHQKYSDFD</sequence>
<comment type="caution">
    <text evidence="10">The sequence shown here is derived from an EMBL/GenBank/DDBJ whole genome shotgun (WGS) entry which is preliminary data.</text>
</comment>
<comment type="similarity">
    <text evidence="2">Belongs to the UPF0702 family.</text>
</comment>
<dbReference type="EMBL" id="BJYM01000011">
    <property type="protein sequence ID" value="GEN88055.1"/>
    <property type="molecule type" value="Genomic_DNA"/>
</dbReference>
<feature type="domain" description="YetF C-terminal" evidence="8">
    <location>
        <begin position="81"/>
        <end position="215"/>
    </location>
</feature>
<dbReference type="RefSeq" id="WP_147210994.1">
    <property type="nucleotide sequence ID" value="NZ_BJYM01000011.1"/>
</dbReference>
<keyword evidence="3" id="KW-1003">Cell membrane</keyword>
<gene>
    <name evidence="10" type="primary">yetF</name>
    <name evidence="10" type="ORF">OSO01_27940</name>
</gene>
<keyword evidence="6 7" id="KW-0472">Membrane</keyword>
<keyword evidence="11" id="KW-1185">Reference proteome</keyword>
<evidence type="ECO:0000259" key="9">
    <source>
        <dbReference type="Pfam" id="PF20730"/>
    </source>
</evidence>
<dbReference type="Pfam" id="PF04239">
    <property type="entry name" value="DUF421"/>
    <property type="match status" value="1"/>
</dbReference>
<proteinExistence type="inferred from homology"/>
<dbReference type="GO" id="GO:0005886">
    <property type="term" value="C:plasma membrane"/>
    <property type="evidence" value="ECO:0007669"/>
    <property type="project" value="UniProtKB-SubCell"/>
</dbReference>
<dbReference type="InterPro" id="IPR048454">
    <property type="entry name" value="YetF_N"/>
</dbReference>
<evidence type="ECO:0000256" key="5">
    <source>
        <dbReference type="ARBA" id="ARBA00022989"/>
    </source>
</evidence>
<keyword evidence="5 7" id="KW-1133">Transmembrane helix</keyword>
<name>A0A511ZKV5_9BACI</name>
<evidence type="ECO:0000259" key="8">
    <source>
        <dbReference type="Pfam" id="PF04239"/>
    </source>
</evidence>